<dbReference type="InterPro" id="IPR009286">
    <property type="entry name" value="Ins_P5_2-kin"/>
</dbReference>
<evidence type="ECO:0000256" key="1">
    <source>
        <dbReference type="ARBA" id="ARBA00007229"/>
    </source>
</evidence>
<comment type="catalytic activity">
    <reaction evidence="7">
        <text>1D-myo-inositol 1,3,4,5,6-pentakisphosphate + ATP = 1D-myo-inositol hexakisphosphate + ADP + H(+)</text>
        <dbReference type="Rhea" id="RHEA:20313"/>
        <dbReference type="ChEBI" id="CHEBI:15378"/>
        <dbReference type="ChEBI" id="CHEBI:30616"/>
        <dbReference type="ChEBI" id="CHEBI:57733"/>
        <dbReference type="ChEBI" id="CHEBI:58130"/>
        <dbReference type="ChEBI" id="CHEBI:456216"/>
        <dbReference type="EC" id="2.7.1.158"/>
    </reaction>
</comment>
<keyword evidence="5 7" id="KW-0418">Kinase</keyword>
<evidence type="ECO:0000256" key="3">
    <source>
        <dbReference type="ARBA" id="ARBA00022679"/>
    </source>
</evidence>
<evidence type="ECO:0000256" key="5">
    <source>
        <dbReference type="ARBA" id="ARBA00022777"/>
    </source>
</evidence>
<dbReference type="GO" id="GO:0005524">
    <property type="term" value="F:ATP binding"/>
    <property type="evidence" value="ECO:0007669"/>
    <property type="project" value="UniProtKB-KW"/>
</dbReference>
<dbReference type="EC" id="2.7.1.158" evidence="2 7"/>
<dbReference type="Proteomes" id="UP000677054">
    <property type="component" value="Unassembled WGS sequence"/>
</dbReference>
<evidence type="ECO:0000256" key="6">
    <source>
        <dbReference type="ARBA" id="ARBA00022840"/>
    </source>
</evidence>
<dbReference type="AlphaFoldDB" id="A0A7R9A326"/>
<evidence type="ECO:0000313" key="10">
    <source>
        <dbReference type="Proteomes" id="UP000677054"/>
    </source>
</evidence>
<dbReference type="InterPro" id="IPR043001">
    <property type="entry name" value="IP5_2-K_N_lobe"/>
</dbReference>
<dbReference type="EMBL" id="CAJPEV010000137">
    <property type="protein sequence ID" value="CAG0881204.1"/>
    <property type="molecule type" value="Genomic_DNA"/>
</dbReference>
<dbReference type="Pfam" id="PF06090">
    <property type="entry name" value="Ins_P5_2-kin"/>
    <property type="match status" value="1"/>
</dbReference>
<protein>
    <recommendedName>
        <fullName evidence="2 7">Inositol-pentakisphosphate 2-kinase</fullName>
        <ecNumber evidence="2 7">2.7.1.158</ecNumber>
    </recommendedName>
</protein>
<keyword evidence="3 7" id="KW-0808">Transferase</keyword>
<comment type="similarity">
    <text evidence="1">Belongs to the IPK1 type 2 family.</text>
</comment>
<dbReference type="PANTHER" id="PTHR14456:SF2">
    <property type="entry name" value="INOSITOL-PENTAKISPHOSPHATE 2-KINASE"/>
    <property type="match status" value="1"/>
</dbReference>
<feature type="compositionally biased region" description="Basic and acidic residues" evidence="8">
    <location>
        <begin position="250"/>
        <end position="284"/>
    </location>
</feature>
<keyword evidence="4 7" id="KW-0547">Nucleotide-binding</keyword>
<comment type="domain">
    <text evidence="7">The EXKPK motif is conserved in inositol-pentakisphosphate 2-kinases of both family 1 and 2.</text>
</comment>
<gene>
    <name evidence="9" type="ORF">DSTB1V02_LOCUS1456</name>
</gene>
<sequence length="492" mass="55544">MVKRKQVLRLWKTGAAKRTCKDSLLARNKEVLLEQLDYSLHVVQRILGREHLILPQLVALSPRDAEHLRLSVRALRPVESRREKELIPGNVYGILADDCAFMGSRPSSGPSWCVEIKAKQGVLPPDWQEPLCRFCLHQHMKMRKKKLEYMSPYCPFDLFSGCPWRTKEAVYGLLSSPQNNLKIFRVSDSKGYGAVRKANRFDAFFYFFSRTGREVDIRRRTTPVVAFEGGPGSLVPFGFLVSRVSPREARRVGEEKRKKEVRDAGEGKRGPRRAESRCSAKDIDGGEYGTAAEKGHLHRGRLASRCEGRPGFRDAFRAGFVDRKNGNGIVRADLHASGSESAEHEGILARWIFLFRRVVGFVRALLVFLGRKRRERGEIVYPRFPPKDRAPLARRKTVAGRGERFYGLGLPEGDVGRLRLSRGYPMQNWEDGQIVRRWGMAAIPDAVSLFGGGHSYRSATPLGYSNEEEAGVQPCQKLIPGMVWGQKGQGEP</sequence>
<dbReference type="OrthoDB" id="272370at2759"/>
<evidence type="ECO:0000256" key="7">
    <source>
        <dbReference type="RuleBase" id="RU364126"/>
    </source>
</evidence>
<dbReference type="GO" id="GO:0035299">
    <property type="term" value="F:inositol-1,3,4,5,6-pentakisphosphate 2-kinase activity"/>
    <property type="evidence" value="ECO:0007669"/>
    <property type="project" value="UniProtKB-EC"/>
</dbReference>
<name>A0A7R9A326_9CRUS</name>
<dbReference type="EMBL" id="LR899654">
    <property type="protein sequence ID" value="CAD7241467.1"/>
    <property type="molecule type" value="Genomic_DNA"/>
</dbReference>
<evidence type="ECO:0000313" key="9">
    <source>
        <dbReference type="EMBL" id="CAD7241467.1"/>
    </source>
</evidence>
<evidence type="ECO:0000256" key="8">
    <source>
        <dbReference type="SAM" id="MobiDB-lite"/>
    </source>
</evidence>
<dbReference type="GO" id="GO:0005634">
    <property type="term" value="C:nucleus"/>
    <property type="evidence" value="ECO:0007669"/>
    <property type="project" value="TreeGrafter"/>
</dbReference>
<organism evidence="9">
    <name type="scientific">Darwinula stevensoni</name>
    <dbReference type="NCBI Taxonomy" id="69355"/>
    <lineage>
        <taxon>Eukaryota</taxon>
        <taxon>Metazoa</taxon>
        <taxon>Ecdysozoa</taxon>
        <taxon>Arthropoda</taxon>
        <taxon>Crustacea</taxon>
        <taxon>Oligostraca</taxon>
        <taxon>Ostracoda</taxon>
        <taxon>Podocopa</taxon>
        <taxon>Podocopida</taxon>
        <taxon>Darwinulocopina</taxon>
        <taxon>Darwinuloidea</taxon>
        <taxon>Darwinulidae</taxon>
        <taxon>Darwinula</taxon>
    </lineage>
</organism>
<proteinExistence type="inferred from homology"/>
<comment type="function">
    <text evidence="7">Phosphorylates Ins(1,3,4,5,6)P5 at position 2 to form Ins(1,2,3,4,5,6)P6 (InsP6 or phytate).</text>
</comment>
<evidence type="ECO:0000256" key="2">
    <source>
        <dbReference type="ARBA" id="ARBA00012023"/>
    </source>
</evidence>
<keyword evidence="10" id="KW-1185">Reference proteome</keyword>
<dbReference type="Gene3D" id="3.30.200.110">
    <property type="entry name" value="Inositol-pentakisphosphate 2-kinase, N-lobe"/>
    <property type="match status" value="1"/>
</dbReference>
<reference evidence="9" key="1">
    <citation type="submission" date="2020-11" db="EMBL/GenBank/DDBJ databases">
        <authorList>
            <person name="Tran Van P."/>
        </authorList>
    </citation>
    <scope>NUCLEOTIDE SEQUENCE</scope>
</reference>
<keyword evidence="6 7" id="KW-0067">ATP-binding</keyword>
<dbReference type="GO" id="GO:0032958">
    <property type="term" value="P:inositol phosphate biosynthetic process"/>
    <property type="evidence" value="ECO:0007669"/>
    <property type="project" value="TreeGrafter"/>
</dbReference>
<evidence type="ECO:0000256" key="4">
    <source>
        <dbReference type="ARBA" id="ARBA00022741"/>
    </source>
</evidence>
<accession>A0A7R9A326</accession>
<dbReference type="PANTHER" id="PTHR14456">
    <property type="entry name" value="INOSITOL POLYPHOSPHATE KINASE 1"/>
    <property type="match status" value="1"/>
</dbReference>
<feature type="region of interest" description="Disordered" evidence="8">
    <location>
        <begin position="250"/>
        <end position="291"/>
    </location>
</feature>